<accession>A0A5B8VI83</accession>
<dbReference type="KEGG" id="agi:FSB73_02795"/>
<keyword evidence="3" id="KW-1185">Reference proteome</keyword>
<evidence type="ECO:0000259" key="1">
    <source>
        <dbReference type="Pfam" id="PF14129"/>
    </source>
</evidence>
<evidence type="ECO:0000313" key="3">
    <source>
        <dbReference type="Proteomes" id="UP000321291"/>
    </source>
</evidence>
<evidence type="ECO:0000313" key="2">
    <source>
        <dbReference type="EMBL" id="QEC70771.1"/>
    </source>
</evidence>
<gene>
    <name evidence="2" type="ORF">FSB73_02795</name>
</gene>
<reference evidence="2 3" key="1">
    <citation type="journal article" date="2017" name="Int. J. Syst. Evol. Microbiol.">
        <title>Arachidicoccus ginsenosidivorans sp. nov., with ginsenoside-converting activity isolated from ginseng cultivating soil.</title>
        <authorList>
            <person name="Siddiqi M.Z."/>
            <person name="Aslam Z."/>
            <person name="Im W.T."/>
        </authorList>
    </citation>
    <scope>NUCLEOTIDE SEQUENCE [LARGE SCALE GENOMIC DNA]</scope>
    <source>
        <strain evidence="2 3">Gsoil 809</strain>
    </source>
</reference>
<proteinExistence type="predicted"/>
<organism evidence="2 3">
    <name type="scientific">Arachidicoccus ginsenosidivorans</name>
    <dbReference type="NCBI Taxonomy" id="496057"/>
    <lineage>
        <taxon>Bacteria</taxon>
        <taxon>Pseudomonadati</taxon>
        <taxon>Bacteroidota</taxon>
        <taxon>Chitinophagia</taxon>
        <taxon>Chitinophagales</taxon>
        <taxon>Chitinophagaceae</taxon>
        <taxon>Arachidicoccus</taxon>
    </lineage>
</organism>
<feature type="domain" description="DUF4296" evidence="1">
    <location>
        <begin position="54"/>
        <end position="133"/>
    </location>
</feature>
<dbReference type="AlphaFoldDB" id="A0A5B8VI83"/>
<dbReference type="Pfam" id="PF14129">
    <property type="entry name" value="DUF4296"/>
    <property type="match status" value="1"/>
</dbReference>
<name>A0A5B8VI83_9BACT</name>
<dbReference type="InterPro" id="IPR025381">
    <property type="entry name" value="DUF4296"/>
</dbReference>
<dbReference type="EMBL" id="CP042434">
    <property type="protein sequence ID" value="QEC70771.1"/>
    <property type="molecule type" value="Genomic_DNA"/>
</dbReference>
<sequence>MITSTKDQYPYMKRFFRQTRITPAYKQAHQLKQIIYLLSIILLVGAMGCKSKYPKDIMTPEQIKPVLFDVMVATAVKQMDTSSITKLHIRDSITLEIHRVLKAHNVDDSLYFRSMAFYEAHPDDLKTLLDSTRSYGNRLEDSLQKKRFMPHDSVTKPAIRPKSLKLQVDSTKKMLKKPVNPTVKEPSAIPVEKVKKLPKKL</sequence>
<dbReference type="Proteomes" id="UP000321291">
    <property type="component" value="Chromosome"/>
</dbReference>
<protein>
    <submittedName>
        <fullName evidence="2">DUF4296 domain-containing protein</fullName>
    </submittedName>
</protein>